<gene>
    <name evidence="3" type="ORF">EX30DRAFT_339366</name>
</gene>
<reference evidence="3 4" key="1">
    <citation type="submission" date="2019-04" db="EMBL/GenBank/DDBJ databases">
        <title>Comparative genomics and transcriptomics to analyze fruiting body development in filamentous ascomycetes.</title>
        <authorList>
            <consortium name="DOE Joint Genome Institute"/>
            <person name="Lutkenhaus R."/>
            <person name="Traeger S."/>
            <person name="Breuer J."/>
            <person name="Kuo A."/>
            <person name="Lipzen A."/>
            <person name="Pangilinan J."/>
            <person name="Dilworth D."/>
            <person name="Sandor L."/>
            <person name="Poggeler S."/>
            <person name="Barry K."/>
            <person name="Grigoriev I.V."/>
            <person name="Nowrousian M."/>
        </authorList>
    </citation>
    <scope>NUCLEOTIDE SEQUENCE [LARGE SCALE GENOMIC DNA]</scope>
    <source>
        <strain evidence="3 4">CBS 389.68</strain>
    </source>
</reference>
<evidence type="ECO:0000313" key="3">
    <source>
        <dbReference type="EMBL" id="TGZ83150.1"/>
    </source>
</evidence>
<feature type="region of interest" description="Disordered" evidence="1">
    <location>
        <begin position="123"/>
        <end position="186"/>
    </location>
</feature>
<evidence type="ECO:0000313" key="4">
    <source>
        <dbReference type="Proteomes" id="UP000298138"/>
    </source>
</evidence>
<organism evidence="3 4">
    <name type="scientific">Ascodesmis nigricans</name>
    <dbReference type="NCBI Taxonomy" id="341454"/>
    <lineage>
        <taxon>Eukaryota</taxon>
        <taxon>Fungi</taxon>
        <taxon>Dikarya</taxon>
        <taxon>Ascomycota</taxon>
        <taxon>Pezizomycotina</taxon>
        <taxon>Pezizomycetes</taxon>
        <taxon>Pezizales</taxon>
        <taxon>Ascodesmidaceae</taxon>
        <taxon>Ascodesmis</taxon>
    </lineage>
</organism>
<keyword evidence="2" id="KW-0732">Signal</keyword>
<feature type="chain" id="PRO_5020822305" description="Granulins domain-containing protein" evidence="2">
    <location>
        <begin position="22"/>
        <end position="206"/>
    </location>
</feature>
<proteinExistence type="predicted"/>
<sequence length="206" mass="21379">MKPTTSFTILSFLLLPFTTLASPDHTAAMRIFTRSTSIAKRDLHSISQGLYKRQLDVCVDAGYELCPSETFCCPAGLTCVEGGWCGNESETTCYAGEDDCGSHCCLVGYKCVAGSTSCRAVDGSSKSGNDDGNDDSTGGSVGVDVSKKKGTKGGKSGTGSLLDLLDGDDNDNDNKEQEPARGAGSRMAVGGRVLEVVVVGVAILVL</sequence>
<accession>A0A4S2N227</accession>
<dbReference type="InParanoid" id="A0A4S2N227"/>
<evidence type="ECO:0008006" key="5">
    <source>
        <dbReference type="Google" id="ProtNLM"/>
    </source>
</evidence>
<feature type="signal peptide" evidence="2">
    <location>
        <begin position="1"/>
        <end position="21"/>
    </location>
</feature>
<evidence type="ECO:0000256" key="1">
    <source>
        <dbReference type="SAM" id="MobiDB-lite"/>
    </source>
</evidence>
<name>A0A4S2N227_9PEZI</name>
<keyword evidence="4" id="KW-1185">Reference proteome</keyword>
<protein>
    <recommendedName>
        <fullName evidence="5">Granulins domain-containing protein</fullName>
    </recommendedName>
</protein>
<dbReference type="Proteomes" id="UP000298138">
    <property type="component" value="Unassembled WGS sequence"/>
</dbReference>
<dbReference type="OrthoDB" id="5358959at2759"/>
<dbReference type="AlphaFoldDB" id="A0A4S2N227"/>
<feature type="compositionally biased region" description="Low complexity" evidence="1">
    <location>
        <begin position="135"/>
        <end position="144"/>
    </location>
</feature>
<evidence type="ECO:0000256" key="2">
    <source>
        <dbReference type="SAM" id="SignalP"/>
    </source>
</evidence>
<dbReference type="EMBL" id="ML220114">
    <property type="protein sequence ID" value="TGZ83150.1"/>
    <property type="molecule type" value="Genomic_DNA"/>
</dbReference>